<keyword evidence="11" id="KW-1185">Reference proteome</keyword>
<evidence type="ECO:0000256" key="5">
    <source>
        <dbReference type="ARBA" id="ARBA00029325"/>
    </source>
</evidence>
<keyword evidence="8" id="KW-0285">Flavoprotein</keyword>
<dbReference type="PROSITE" id="PS51349">
    <property type="entry name" value="FMN_HYDROXY_ACID_DH_2"/>
    <property type="match status" value="1"/>
</dbReference>
<reference evidence="11" key="1">
    <citation type="submission" date="2014-03" db="EMBL/GenBank/DDBJ databases">
        <authorList>
            <person name="Aksoy S."/>
            <person name="Warren W."/>
            <person name="Wilson R.K."/>
        </authorList>
    </citation>
    <scope>NUCLEOTIDE SEQUENCE [LARGE SCALE GENOMIC DNA]</scope>
    <source>
        <strain evidence="11">IAEA</strain>
    </source>
</reference>
<feature type="binding site" evidence="8">
    <location>
        <position position="25"/>
    </location>
    <ligand>
        <name>glyoxylate</name>
        <dbReference type="ChEBI" id="CHEBI:36655"/>
    </ligand>
</feature>
<dbReference type="Gene3D" id="3.20.20.70">
    <property type="entry name" value="Aldolase class I"/>
    <property type="match status" value="1"/>
</dbReference>
<evidence type="ECO:0000313" key="11">
    <source>
        <dbReference type="Proteomes" id="UP000092445"/>
    </source>
</evidence>
<feature type="binding site" evidence="8">
    <location>
        <position position="239"/>
    </location>
    <ligand>
        <name>FMN</name>
        <dbReference type="ChEBI" id="CHEBI:58210"/>
    </ligand>
</feature>
<comment type="similarity">
    <text evidence="4">Belongs to the FMN-dependent alpha-hydroxy acid dehydrogenase family.</text>
</comment>
<comment type="cofactor">
    <cofactor evidence="1">
        <name>FMN</name>
        <dbReference type="ChEBI" id="CHEBI:58210"/>
    </cofactor>
</comment>
<feature type="binding site" evidence="8">
    <location>
        <position position="261"/>
    </location>
    <ligand>
        <name>FMN</name>
        <dbReference type="ChEBI" id="CHEBI:58210"/>
    </ligand>
</feature>
<feature type="binding site" evidence="8">
    <location>
        <position position="170"/>
    </location>
    <ligand>
        <name>glyoxylate</name>
        <dbReference type="ChEBI" id="CHEBI:36655"/>
    </ligand>
</feature>
<feature type="binding site" evidence="8">
    <location>
        <position position="266"/>
    </location>
    <ligand>
        <name>glyoxylate</name>
        <dbReference type="ChEBI" id="CHEBI:36655"/>
    </ligand>
</feature>
<feature type="binding site" evidence="8">
    <location>
        <position position="133"/>
    </location>
    <ligand>
        <name>FMN</name>
        <dbReference type="ChEBI" id="CHEBI:58210"/>
    </ligand>
</feature>
<dbReference type="Pfam" id="PF01070">
    <property type="entry name" value="FMN_dh"/>
    <property type="match status" value="1"/>
</dbReference>
<evidence type="ECO:0000256" key="7">
    <source>
        <dbReference type="PIRSR" id="PIRSR000138-1"/>
    </source>
</evidence>
<dbReference type="InterPro" id="IPR012133">
    <property type="entry name" value="Alpha-hydoxy_acid_DH_FMN"/>
</dbReference>
<feature type="binding site" evidence="8">
    <location>
        <position position="263"/>
    </location>
    <ligand>
        <name>glyoxylate</name>
        <dbReference type="ChEBI" id="CHEBI:36655"/>
    </ligand>
</feature>
<dbReference type="STRING" id="7398.A0A1A9ZNI1"/>
<proteinExistence type="inferred from homology"/>
<dbReference type="AlphaFoldDB" id="A0A1A9ZNI1"/>
<comment type="catalytic activity">
    <reaction evidence="5">
        <text>a (2S)-2-hydroxycarboxylate + O2 = a 2-oxocarboxylate + H2O2</text>
        <dbReference type="Rhea" id="RHEA:16789"/>
        <dbReference type="ChEBI" id="CHEBI:15379"/>
        <dbReference type="ChEBI" id="CHEBI:16240"/>
        <dbReference type="ChEBI" id="CHEBI:35179"/>
        <dbReference type="ChEBI" id="CHEBI:58123"/>
        <dbReference type="EC" id="1.1.3.15"/>
    </reaction>
    <physiologicalReaction direction="left-to-right" evidence="5">
        <dbReference type="Rhea" id="RHEA:16790"/>
    </physiologicalReaction>
</comment>
<feature type="binding site" evidence="8">
    <location>
        <begin position="82"/>
        <end position="84"/>
    </location>
    <ligand>
        <name>FMN</name>
        <dbReference type="ChEBI" id="CHEBI:58210"/>
    </ligand>
</feature>
<evidence type="ECO:0000259" key="9">
    <source>
        <dbReference type="PROSITE" id="PS51349"/>
    </source>
</evidence>
<name>A0A1A9ZNI1_GLOPL</name>
<evidence type="ECO:0000256" key="8">
    <source>
        <dbReference type="PIRSR" id="PIRSR000138-2"/>
    </source>
</evidence>
<accession>A0A1A9ZNI1</accession>
<feature type="binding site" evidence="8">
    <location>
        <position position="135"/>
    </location>
    <ligand>
        <name>glyoxylate</name>
        <dbReference type="ChEBI" id="CHEBI:36655"/>
    </ligand>
</feature>
<feature type="binding site" evidence="8">
    <location>
        <begin position="294"/>
        <end position="298"/>
    </location>
    <ligand>
        <name>FMN</name>
        <dbReference type="ChEBI" id="CHEBI:58210"/>
    </ligand>
</feature>
<feature type="domain" description="FMN hydroxy acid dehydrogenase" evidence="9">
    <location>
        <begin position="1"/>
        <end position="368"/>
    </location>
</feature>
<reference evidence="10" key="2">
    <citation type="submission" date="2020-05" db="UniProtKB">
        <authorList>
            <consortium name="EnsemblMetazoa"/>
        </authorList>
    </citation>
    <scope>IDENTIFICATION</scope>
    <source>
        <strain evidence="10">IAEA</strain>
    </source>
</reference>
<evidence type="ECO:0000256" key="6">
    <source>
        <dbReference type="ARBA" id="ARBA00029327"/>
    </source>
</evidence>
<dbReference type="CDD" id="cd02809">
    <property type="entry name" value="alpha_hydroxyacid_oxid_FMN"/>
    <property type="match status" value="1"/>
</dbReference>
<dbReference type="Proteomes" id="UP000092445">
    <property type="component" value="Unassembled WGS sequence"/>
</dbReference>
<dbReference type="PANTHER" id="PTHR10578">
    <property type="entry name" value="S -2-HYDROXY-ACID OXIDASE-RELATED"/>
    <property type="match status" value="1"/>
</dbReference>
<feature type="binding site" evidence="8">
    <location>
        <position position="161"/>
    </location>
    <ligand>
        <name>FMN</name>
        <dbReference type="ChEBI" id="CHEBI:58210"/>
    </ligand>
</feature>
<feature type="active site" description="Proton acceptor" evidence="7">
    <location>
        <position position="263"/>
    </location>
</feature>
<evidence type="ECO:0000256" key="3">
    <source>
        <dbReference type="ARBA" id="ARBA00023002"/>
    </source>
</evidence>
<dbReference type="SUPFAM" id="SSF51395">
    <property type="entry name" value="FMN-linked oxidoreductases"/>
    <property type="match status" value="1"/>
</dbReference>
<dbReference type="VEuPathDB" id="VectorBase:GPAI020131"/>
<dbReference type="EC" id="1.1.3.15" evidence="2"/>
<organism evidence="10 11">
    <name type="scientific">Glossina pallidipes</name>
    <name type="common">Tsetse fly</name>
    <dbReference type="NCBI Taxonomy" id="7398"/>
    <lineage>
        <taxon>Eukaryota</taxon>
        <taxon>Metazoa</taxon>
        <taxon>Ecdysozoa</taxon>
        <taxon>Arthropoda</taxon>
        <taxon>Hexapoda</taxon>
        <taxon>Insecta</taxon>
        <taxon>Pterygota</taxon>
        <taxon>Neoptera</taxon>
        <taxon>Endopterygota</taxon>
        <taxon>Diptera</taxon>
        <taxon>Brachycera</taxon>
        <taxon>Muscomorpha</taxon>
        <taxon>Hippoboscoidea</taxon>
        <taxon>Glossinidae</taxon>
        <taxon>Glossina</taxon>
    </lineage>
</organism>
<comment type="catalytic activity">
    <reaction evidence="6">
        <text>2-hydroxyoctanoate + O2 = 2-oxooctanoate + H2O2</text>
        <dbReference type="Rhea" id="RHEA:67940"/>
        <dbReference type="ChEBI" id="CHEBI:15379"/>
        <dbReference type="ChEBI" id="CHEBI:16240"/>
        <dbReference type="ChEBI" id="CHEBI:133514"/>
        <dbReference type="ChEBI" id="CHEBI:176689"/>
    </reaction>
    <physiologicalReaction direction="left-to-right" evidence="6">
        <dbReference type="Rhea" id="RHEA:67941"/>
    </physiologicalReaction>
</comment>
<dbReference type="GO" id="GO:0005782">
    <property type="term" value="C:peroxisomal matrix"/>
    <property type="evidence" value="ECO:0007669"/>
    <property type="project" value="TreeGrafter"/>
</dbReference>
<dbReference type="GO" id="GO:0010181">
    <property type="term" value="F:FMN binding"/>
    <property type="evidence" value="ECO:0007669"/>
    <property type="project" value="InterPro"/>
</dbReference>
<sequence>MTSFVCLKDFENKAFEVIEKTALDYYRSGAGDEFTLNLNRKAFNRIVARIRIRPRCLRDVSQLDASCHLFGKDLRWPVGIAPTAMQKLAHPHGEAANAKAAGKMGSVFILSTLATMSIEEVAQAAPDTYKWFQLYVYKNRSITEELVRRAEKANYCAIVLTIDAPIFGQRWADIRNNFSLPPHLRLGNFVTKSTQSDGVRAEAGISGINKYVTSQFDDTLTWRDVEWLVKLTHLPVIVKGVLTAEDAIMAQEFGCAGIIVSNHGARQLDHVPASIEALPEVVKAVGDKLAVMLDGGVRQGSDIFKALALGAKMVFVGRPALWGLACDGETGVRRMLAVLKKDFEDTLALSGCQSLKDIKRNMIAHELEYAKL</sequence>
<feature type="binding site" evidence="8">
    <location>
        <begin position="317"/>
        <end position="318"/>
    </location>
    <ligand>
        <name>FMN</name>
        <dbReference type="ChEBI" id="CHEBI:58210"/>
    </ligand>
</feature>
<dbReference type="PIRSF" id="PIRSF000138">
    <property type="entry name" value="Al-hdrx_acd_dh"/>
    <property type="match status" value="1"/>
</dbReference>
<dbReference type="InterPro" id="IPR037396">
    <property type="entry name" value="FMN_HAD"/>
</dbReference>
<dbReference type="InterPro" id="IPR008259">
    <property type="entry name" value="FMN_hydac_DH_AS"/>
</dbReference>
<dbReference type="InterPro" id="IPR000262">
    <property type="entry name" value="FMN-dep_DH"/>
</dbReference>
<dbReference type="PROSITE" id="PS00557">
    <property type="entry name" value="FMN_HYDROXY_ACID_DH_1"/>
    <property type="match status" value="1"/>
</dbReference>
<protein>
    <recommendedName>
        <fullName evidence="2">(S)-2-hydroxy-acid oxidase</fullName>
        <ecNumber evidence="2">1.1.3.15</ecNumber>
    </recommendedName>
</protein>
<dbReference type="FunFam" id="3.20.20.70:FF:000056">
    <property type="entry name" value="hydroxyacid oxidase 2"/>
    <property type="match status" value="1"/>
</dbReference>
<evidence type="ECO:0000256" key="4">
    <source>
        <dbReference type="ARBA" id="ARBA00024042"/>
    </source>
</evidence>
<keyword evidence="3" id="KW-0560">Oxidoreductase</keyword>
<dbReference type="GO" id="GO:0003973">
    <property type="term" value="F:(S)-2-hydroxy-acid oxidase activity"/>
    <property type="evidence" value="ECO:0007669"/>
    <property type="project" value="UniProtKB-EC"/>
</dbReference>
<dbReference type="InterPro" id="IPR013785">
    <property type="entry name" value="Aldolase_TIM"/>
</dbReference>
<dbReference type="EnsemblMetazoa" id="GPAI020131-RA">
    <property type="protein sequence ID" value="GPAI020131-PA"/>
    <property type="gene ID" value="GPAI020131"/>
</dbReference>
<dbReference type="GO" id="GO:0001561">
    <property type="term" value="P:fatty acid alpha-oxidation"/>
    <property type="evidence" value="ECO:0007669"/>
    <property type="project" value="TreeGrafter"/>
</dbReference>
<evidence type="ECO:0000256" key="1">
    <source>
        <dbReference type="ARBA" id="ARBA00001917"/>
    </source>
</evidence>
<evidence type="ECO:0000256" key="2">
    <source>
        <dbReference type="ARBA" id="ARBA00013087"/>
    </source>
</evidence>
<evidence type="ECO:0000313" key="10">
    <source>
        <dbReference type="EnsemblMetazoa" id="GPAI020131-PA"/>
    </source>
</evidence>
<dbReference type="PANTHER" id="PTHR10578:SF149">
    <property type="entry name" value="2-HYDROXYACID OXIDASE 2"/>
    <property type="match status" value="1"/>
</dbReference>
<feature type="binding site" evidence="8">
    <location>
        <position position="111"/>
    </location>
    <ligand>
        <name>FMN</name>
        <dbReference type="ChEBI" id="CHEBI:58210"/>
    </ligand>
</feature>
<keyword evidence="8" id="KW-0288">FMN</keyword>